<dbReference type="PROSITE" id="PS50104">
    <property type="entry name" value="TIR"/>
    <property type="match status" value="1"/>
</dbReference>
<evidence type="ECO:0000313" key="10">
    <source>
        <dbReference type="Proteomes" id="UP001374579"/>
    </source>
</evidence>
<dbReference type="SUPFAM" id="SSF52200">
    <property type="entry name" value="Toll/Interleukin receptor TIR domain"/>
    <property type="match status" value="1"/>
</dbReference>
<dbReference type="InterPro" id="IPR035897">
    <property type="entry name" value="Toll_tir_struct_dom_sf"/>
</dbReference>
<dbReference type="GO" id="GO:0005886">
    <property type="term" value="C:plasma membrane"/>
    <property type="evidence" value="ECO:0007669"/>
    <property type="project" value="TreeGrafter"/>
</dbReference>
<dbReference type="SUPFAM" id="SSF52058">
    <property type="entry name" value="L domain-like"/>
    <property type="match status" value="1"/>
</dbReference>
<dbReference type="GO" id="GO:0007165">
    <property type="term" value="P:signal transduction"/>
    <property type="evidence" value="ECO:0007669"/>
    <property type="project" value="InterPro"/>
</dbReference>
<accession>A0AAN9AYL6</accession>
<dbReference type="Pfam" id="PF01582">
    <property type="entry name" value="TIR"/>
    <property type="match status" value="1"/>
</dbReference>
<feature type="transmembrane region" description="Helical" evidence="7">
    <location>
        <begin position="173"/>
        <end position="192"/>
    </location>
</feature>
<keyword evidence="4" id="KW-0732">Signal</keyword>
<feature type="transmembrane region" description="Helical" evidence="7">
    <location>
        <begin position="399"/>
        <end position="419"/>
    </location>
</feature>
<dbReference type="PANTHER" id="PTHR24365">
    <property type="entry name" value="TOLL-LIKE RECEPTOR"/>
    <property type="match status" value="1"/>
</dbReference>
<dbReference type="InterPro" id="IPR000483">
    <property type="entry name" value="Cys-rich_flank_reg_C"/>
</dbReference>
<evidence type="ECO:0000256" key="7">
    <source>
        <dbReference type="SAM" id="Phobius"/>
    </source>
</evidence>
<reference evidence="9 10" key="1">
    <citation type="submission" date="2024-02" db="EMBL/GenBank/DDBJ databases">
        <title>Chromosome-scale genome assembly of the rough periwinkle Littorina saxatilis.</title>
        <authorList>
            <person name="De Jode A."/>
            <person name="Faria R."/>
            <person name="Formenti G."/>
            <person name="Sims Y."/>
            <person name="Smith T.P."/>
            <person name="Tracey A."/>
            <person name="Wood J.M.D."/>
            <person name="Zagrodzka Z.B."/>
            <person name="Johannesson K."/>
            <person name="Butlin R.K."/>
            <person name="Leder E.H."/>
        </authorList>
    </citation>
    <scope>NUCLEOTIDE SEQUENCE [LARGE SCALE GENOMIC DNA]</scope>
    <source>
        <strain evidence="9">Snail1</strain>
        <tissue evidence="9">Muscle</tissue>
    </source>
</reference>
<gene>
    <name evidence="9" type="ORF">V1264_006768</name>
</gene>
<dbReference type="SMART" id="SM00255">
    <property type="entry name" value="TIR"/>
    <property type="match status" value="1"/>
</dbReference>
<evidence type="ECO:0000256" key="3">
    <source>
        <dbReference type="ARBA" id="ARBA00022692"/>
    </source>
</evidence>
<evidence type="ECO:0000313" key="9">
    <source>
        <dbReference type="EMBL" id="KAK7095346.1"/>
    </source>
</evidence>
<feature type="domain" description="TIR" evidence="8">
    <location>
        <begin position="485"/>
        <end position="627"/>
    </location>
</feature>
<proteinExistence type="predicted"/>
<dbReference type="InterPro" id="IPR000157">
    <property type="entry name" value="TIR_dom"/>
</dbReference>
<dbReference type="EMBL" id="JBAMIC010000018">
    <property type="protein sequence ID" value="KAK7095346.1"/>
    <property type="molecule type" value="Genomic_DNA"/>
</dbReference>
<dbReference type="Gene3D" id="3.80.10.10">
    <property type="entry name" value="Ribonuclease Inhibitor"/>
    <property type="match status" value="1"/>
</dbReference>
<dbReference type="AlphaFoldDB" id="A0AAN9AYL6"/>
<keyword evidence="10" id="KW-1185">Reference proteome</keyword>
<keyword evidence="6 7" id="KW-0472">Membrane</keyword>
<dbReference type="PANTHER" id="PTHR24365:SF541">
    <property type="entry name" value="PROTEIN TOLL-RELATED"/>
    <property type="match status" value="1"/>
</dbReference>
<evidence type="ECO:0000256" key="6">
    <source>
        <dbReference type="ARBA" id="ARBA00023136"/>
    </source>
</evidence>
<keyword evidence="2" id="KW-0433">Leucine-rich repeat</keyword>
<dbReference type="Gene3D" id="3.40.50.10140">
    <property type="entry name" value="Toll/interleukin-1 receptor homology (TIR) domain"/>
    <property type="match status" value="1"/>
</dbReference>
<evidence type="ECO:0000256" key="5">
    <source>
        <dbReference type="ARBA" id="ARBA00022989"/>
    </source>
</evidence>
<evidence type="ECO:0000256" key="2">
    <source>
        <dbReference type="ARBA" id="ARBA00022614"/>
    </source>
</evidence>
<organism evidence="9 10">
    <name type="scientific">Littorina saxatilis</name>
    <dbReference type="NCBI Taxonomy" id="31220"/>
    <lineage>
        <taxon>Eukaryota</taxon>
        <taxon>Metazoa</taxon>
        <taxon>Spiralia</taxon>
        <taxon>Lophotrochozoa</taxon>
        <taxon>Mollusca</taxon>
        <taxon>Gastropoda</taxon>
        <taxon>Caenogastropoda</taxon>
        <taxon>Littorinimorpha</taxon>
        <taxon>Littorinoidea</taxon>
        <taxon>Littorinidae</taxon>
        <taxon>Littorina</taxon>
    </lineage>
</organism>
<sequence>MRAPGLAKLTVHSCKLVDKYADFNTSAEHIRDCLRELDMHDCIWLDNPEDLDRVLSHTDRVSRGFQCGQESSLRSFVYRNITDTDECSAVLATALESLNLTWEQVQSNAAMFDNVVNQTKAMGGRFQHCADRLAASSGPGESVESTGTGRDALKSRILLAKFQNSCVFHHLEVTGFALFGLLLGWVLVFALCHDAISFRILVVVTVSLFHAVDESYNEPMDKQYFEDLVRNSEYPQLRSLNYSFTKLGEVPNKIRQWRVSFKNSKMQIMNLSHNRITEVGRIEPYPNTDGKPSTTLDLQYNDITQLSFQMFEEWAQVPDFFVDIRNNPVDCNCNIKDLLTELQDGSKWVEPPMIIYRSHLSVMECATPPELSGSTIGSLTEGDLECPVVIRDSEKRLRVVIATMAVVCLLVLGLLMLAVKYRQEVKILVFTRMHILLRCTCLLTELYWNSSIPITPQVKILVFTRMHILLRCTCQRQDPSDSPDKVYDAFVAYAHQDSDWVVGTLVKRLEEPCENPLGGSGPVRLCIHQRDFIVGKPIIDNIVDCIAASKHTLVILSTSFVKSCWAMEELHQAYCQSLEERRCHLVIVVLEQVKESDMTPLLRRCCKTFTYIHVDDSLFWDRLQYSIKVDNIDTTTATHVSVEHVNQAFQTTEEGAGRNDCNIEDAVQDAENAPRPTFDIEGLFTAQMQNALSNSTCNTPDILNDSDVISLIHL</sequence>
<name>A0AAN9AYL6_9CAEN</name>
<comment type="caution">
    <text evidence="9">The sequence shown here is derived from an EMBL/GenBank/DDBJ whole genome shotgun (WGS) entry which is preliminary data.</text>
</comment>
<dbReference type="InterPro" id="IPR032675">
    <property type="entry name" value="LRR_dom_sf"/>
</dbReference>
<evidence type="ECO:0000256" key="4">
    <source>
        <dbReference type="ARBA" id="ARBA00022729"/>
    </source>
</evidence>
<comment type="subcellular location">
    <subcellularLocation>
        <location evidence="1">Membrane</location>
        <topology evidence="1">Single-pass membrane protein</topology>
    </subcellularLocation>
</comment>
<protein>
    <recommendedName>
        <fullName evidence="8">TIR domain-containing protein</fullName>
    </recommendedName>
</protein>
<dbReference type="GO" id="GO:0038023">
    <property type="term" value="F:signaling receptor activity"/>
    <property type="evidence" value="ECO:0007669"/>
    <property type="project" value="TreeGrafter"/>
</dbReference>
<keyword evidence="3 7" id="KW-0812">Transmembrane</keyword>
<evidence type="ECO:0000256" key="1">
    <source>
        <dbReference type="ARBA" id="ARBA00004167"/>
    </source>
</evidence>
<evidence type="ECO:0000259" key="8">
    <source>
        <dbReference type="PROSITE" id="PS50104"/>
    </source>
</evidence>
<dbReference type="SMART" id="SM00082">
    <property type="entry name" value="LRRCT"/>
    <property type="match status" value="1"/>
</dbReference>
<dbReference type="Proteomes" id="UP001374579">
    <property type="component" value="Unassembled WGS sequence"/>
</dbReference>
<keyword evidence="5 7" id="KW-1133">Transmembrane helix</keyword>